<dbReference type="EMBL" id="CP034235">
    <property type="protein sequence ID" value="QGQ93521.1"/>
    <property type="molecule type" value="Genomic_DNA"/>
</dbReference>
<keyword evidence="1 5" id="KW-0963">Cytoplasm</keyword>
<dbReference type="GO" id="GO:0005829">
    <property type="term" value="C:cytosol"/>
    <property type="evidence" value="ECO:0007669"/>
    <property type="project" value="TreeGrafter"/>
</dbReference>
<keyword evidence="4 5" id="KW-0694">RNA-binding</keyword>
<dbReference type="GO" id="GO:0006402">
    <property type="term" value="P:mRNA catabolic process"/>
    <property type="evidence" value="ECO:0007669"/>
    <property type="project" value="InterPro"/>
</dbReference>
<organism evidence="6 7">
    <name type="scientific">Paenibacillus psychroresistens</name>
    <dbReference type="NCBI Taxonomy" id="1778678"/>
    <lineage>
        <taxon>Bacteria</taxon>
        <taxon>Bacillati</taxon>
        <taxon>Bacillota</taxon>
        <taxon>Bacilli</taxon>
        <taxon>Bacillales</taxon>
        <taxon>Paenibacillaceae</taxon>
        <taxon>Paenibacillus</taxon>
    </lineage>
</organism>
<keyword evidence="7" id="KW-1185">Reference proteome</keyword>
<accession>A0A6B8R976</accession>
<keyword evidence="2 5" id="KW-0678">Repressor</keyword>
<dbReference type="OrthoDB" id="9809061at2"/>
<comment type="function">
    <text evidence="5">A translational regulator that binds mRNA to regulate translation initiation and/or mRNA stability. Usually binds in the 5'-UTR at or near the Shine-Dalgarno sequence preventing ribosome-binding, thus repressing translation. Its main target seems to be the major flagellin gene, while its function is anatagonized by FliW.</text>
</comment>
<evidence type="ECO:0000256" key="4">
    <source>
        <dbReference type="ARBA" id="ARBA00022884"/>
    </source>
</evidence>
<dbReference type="HAMAP" id="MF_00167">
    <property type="entry name" value="CsrA"/>
    <property type="match status" value="1"/>
</dbReference>
<evidence type="ECO:0000313" key="7">
    <source>
        <dbReference type="Proteomes" id="UP000426246"/>
    </source>
</evidence>
<comment type="subcellular location">
    <subcellularLocation>
        <location evidence="5">Cytoplasm</location>
    </subcellularLocation>
</comment>
<comment type="subunit">
    <text evidence="5">Homodimer; the beta-strands of each monomer intercalate to form a hydrophobic core, while the alpha-helices form wings that extend away from the core.</text>
</comment>
<dbReference type="InterPro" id="IPR003751">
    <property type="entry name" value="CsrA"/>
</dbReference>
<evidence type="ECO:0000256" key="5">
    <source>
        <dbReference type="HAMAP-Rule" id="MF_00167"/>
    </source>
</evidence>
<comment type="similarity">
    <text evidence="5">Belongs to the CsrA/RsmA family.</text>
</comment>
<proteinExistence type="inferred from homology"/>
<evidence type="ECO:0000313" key="6">
    <source>
        <dbReference type="EMBL" id="QGQ93521.1"/>
    </source>
</evidence>
<dbReference type="Proteomes" id="UP000426246">
    <property type="component" value="Chromosome"/>
</dbReference>
<dbReference type="NCBIfam" id="TIGR00202">
    <property type="entry name" value="csrA"/>
    <property type="match status" value="1"/>
</dbReference>
<evidence type="ECO:0000256" key="3">
    <source>
        <dbReference type="ARBA" id="ARBA00022845"/>
    </source>
</evidence>
<dbReference type="GO" id="GO:0045947">
    <property type="term" value="P:negative regulation of translational initiation"/>
    <property type="evidence" value="ECO:0007669"/>
    <property type="project" value="UniProtKB-UniRule"/>
</dbReference>
<dbReference type="RefSeq" id="WP_155698373.1">
    <property type="nucleotide sequence ID" value="NZ_CP034235.1"/>
</dbReference>
<dbReference type="Gene3D" id="2.60.40.4380">
    <property type="entry name" value="Translational regulator CsrA"/>
    <property type="match status" value="1"/>
</dbReference>
<reference evidence="7" key="1">
    <citation type="submission" date="2018-11" db="EMBL/GenBank/DDBJ databases">
        <title>Complete genome sequence of Paenibacillus sp. ML311-T8.</title>
        <authorList>
            <person name="Nam Y.-D."/>
            <person name="Kang J."/>
            <person name="Chung W.-H."/>
            <person name="Park Y.S."/>
        </authorList>
    </citation>
    <scope>NUCLEOTIDE SEQUENCE [LARGE SCALE GENOMIC DNA]</scope>
    <source>
        <strain evidence="7">ML311-T8</strain>
    </source>
</reference>
<sequence>MLVLTRKKSESIMIGDNIELVIVAIEGDLVRIGIKAPKEVEIFRKEVYRSIQLANREAAENILTMDEISKYLKKPE</sequence>
<dbReference type="GO" id="GO:0044781">
    <property type="term" value="P:bacterial-type flagellum organization"/>
    <property type="evidence" value="ECO:0007669"/>
    <property type="project" value="UniProtKB-KW"/>
</dbReference>
<dbReference type="GO" id="GO:0048027">
    <property type="term" value="F:mRNA 5'-UTR binding"/>
    <property type="evidence" value="ECO:0007669"/>
    <property type="project" value="UniProtKB-UniRule"/>
</dbReference>
<evidence type="ECO:0000256" key="1">
    <source>
        <dbReference type="ARBA" id="ARBA00022490"/>
    </source>
</evidence>
<dbReference type="GO" id="GO:1902208">
    <property type="term" value="P:regulation of bacterial-type flagellum assembly"/>
    <property type="evidence" value="ECO:0007669"/>
    <property type="project" value="UniProtKB-UniRule"/>
</dbReference>
<dbReference type="Pfam" id="PF02599">
    <property type="entry name" value="CsrA"/>
    <property type="match status" value="1"/>
</dbReference>
<dbReference type="AlphaFoldDB" id="A0A6B8R976"/>
<dbReference type="PANTHER" id="PTHR34984">
    <property type="entry name" value="CARBON STORAGE REGULATOR"/>
    <property type="match status" value="1"/>
</dbReference>
<name>A0A6B8R976_9BACL</name>
<protein>
    <recommendedName>
        <fullName evidence="5">Translational regulator CsrA</fullName>
    </recommendedName>
</protein>
<evidence type="ECO:0000256" key="2">
    <source>
        <dbReference type="ARBA" id="ARBA00022491"/>
    </source>
</evidence>
<dbReference type="NCBIfam" id="NF002469">
    <property type="entry name" value="PRK01712.1"/>
    <property type="match status" value="1"/>
</dbReference>
<dbReference type="KEGG" id="ppsc:EHS13_00565"/>
<gene>
    <name evidence="5 6" type="primary">csrA</name>
    <name evidence="6" type="ORF">EHS13_00565</name>
</gene>
<keyword evidence="5" id="KW-1005">Bacterial flagellum biogenesis</keyword>
<dbReference type="SUPFAM" id="SSF117130">
    <property type="entry name" value="CsrA-like"/>
    <property type="match status" value="1"/>
</dbReference>
<keyword evidence="3 5" id="KW-0810">Translation regulation</keyword>
<dbReference type="FunFam" id="2.60.40.4380:FF:000002">
    <property type="entry name" value="Translational regulator CsrA"/>
    <property type="match status" value="1"/>
</dbReference>
<dbReference type="PANTHER" id="PTHR34984:SF1">
    <property type="entry name" value="CARBON STORAGE REGULATOR"/>
    <property type="match status" value="1"/>
</dbReference>
<dbReference type="InterPro" id="IPR036107">
    <property type="entry name" value="CsrA_sf"/>
</dbReference>
<dbReference type="GO" id="GO:0006109">
    <property type="term" value="P:regulation of carbohydrate metabolic process"/>
    <property type="evidence" value="ECO:0007669"/>
    <property type="project" value="InterPro"/>
</dbReference>